<dbReference type="InterPro" id="IPR043128">
    <property type="entry name" value="Rev_trsase/Diguanyl_cyclase"/>
</dbReference>
<dbReference type="InterPro" id="IPR041577">
    <property type="entry name" value="RT_RNaseH_2"/>
</dbReference>
<evidence type="ECO:0000313" key="4">
    <source>
        <dbReference type="Proteomes" id="UP000265020"/>
    </source>
</evidence>
<evidence type="ECO:0000313" key="3">
    <source>
        <dbReference type="Ensembl" id="ENSCVAP00000011845.1"/>
    </source>
</evidence>
<feature type="domain" description="Reverse transcriptase/retrotransposon-derived protein RNase H-like" evidence="2">
    <location>
        <begin position="79"/>
        <end position="178"/>
    </location>
</feature>
<dbReference type="FunFam" id="3.30.70.270:FF:000020">
    <property type="entry name" value="Transposon Tf2-6 polyprotein-like Protein"/>
    <property type="match status" value="1"/>
</dbReference>
<dbReference type="Ensembl" id="ENSCVAT00000018943.1">
    <property type="protein sequence ID" value="ENSCVAP00000011845.1"/>
    <property type="gene ID" value="ENSCVAG00000000357.1"/>
</dbReference>
<evidence type="ECO:0000259" key="2">
    <source>
        <dbReference type="Pfam" id="PF17919"/>
    </source>
</evidence>
<dbReference type="Proteomes" id="UP000265020">
    <property type="component" value="Unassembled WGS sequence"/>
</dbReference>
<protein>
    <recommendedName>
        <fullName evidence="2">Reverse transcriptase/retrotransposon-derived protein RNase H-like domain-containing protein</fullName>
    </recommendedName>
</protein>
<dbReference type="InterPro" id="IPR043502">
    <property type="entry name" value="DNA/RNA_pol_sf"/>
</dbReference>
<name>A0A3Q2FW19_CYPVA</name>
<dbReference type="Pfam" id="PF17919">
    <property type="entry name" value="RT_RNaseH_2"/>
    <property type="match status" value="1"/>
</dbReference>
<organism evidence="3 4">
    <name type="scientific">Cyprinodon variegatus</name>
    <name type="common">Sheepshead minnow</name>
    <dbReference type="NCBI Taxonomy" id="28743"/>
    <lineage>
        <taxon>Eukaryota</taxon>
        <taxon>Metazoa</taxon>
        <taxon>Chordata</taxon>
        <taxon>Craniata</taxon>
        <taxon>Vertebrata</taxon>
        <taxon>Euteleostomi</taxon>
        <taxon>Actinopterygii</taxon>
        <taxon>Neopterygii</taxon>
        <taxon>Teleostei</taxon>
        <taxon>Neoteleostei</taxon>
        <taxon>Acanthomorphata</taxon>
        <taxon>Ovalentaria</taxon>
        <taxon>Atherinomorphae</taxon>
        <taxon>Cyprinodontiformes</taxon>
        <taxon>Cyprinodontidae</taxon>
        <taxon>Cyprinodon</taxon>
    </lineage>
</organism>
<reference evidence="3" key="1">
    <citation type="submission" date="2025-08" db="UniProtKB">
        <authorList>
            <consortium name="Ensembl"/>
        </authorList>
    </citation>
    <scope>IDENTIFICATION</scope>
</reference>
<reference evidence="3" key="2">
    <citation type="submission" date="2025-09" db="UniProtKB">
        <authorList>
            <consortium name="Ensembl"/>
        </authorList>
    </citation>
    <scope>IDENTIFICATION</scope>
</reference>
<evidence type="ECO:0000256" key="1">
    <source>
        <dbReference type="SAM" id="MobiDB-lite"/>
    </source>
</evidence>
<keyword evidence="4" id="KW-1185">Reference proteome</keyword>
<dbReference type="InterPro" id="IPR051320">
    <property type="entry name" value="Viral_Replic_Matur_Polypro"/>
</dbReference>
<sequence length="214" mass="23725">MYVVNRIGPSTDPCGTPQVTFEHKGDKVRAVTEFKVPTTTKQVRQSLGLTGYYCRFVKDYTSNAEPLFALSKKDVTFNWTDRCQAAVDFPEHAITSAPVLQFTDFTSLFFIHTDACDTGLRVALMEKDEDGKDVAVAFASCALHKSEKPCLSPEKECLAVIWALEHFFTYVEGLHVTIYTWGTSTGSKQSKPGSDSMTTSDAAQPSRNKPIEEC</sequence>
<dbReference type="STRING" id="28743.ENSCVAP00000011845"/>
<accession>A0A3Q2FW19</accession>
<dbReference type="GeneTree" id="ENSGT01100000263500"/>
<dbReference type="OMA" id="PISTHWI"/>
<dbReference type="AlphaFoldDB" id="A0A3Q2FW19"/>
<dbReference type="Gene3D" id="3.30.70.270">
    <property type="match status" value="1"/>
</dbReference>
<feature type="region of interest" description="Disordered" evidence="1">
    <location>
        <begin position="185"/>
        <end position="214"/>
    </location>
</feature>
<dbReference type="SUPFAM" id="SSF56672">
    <property type="entry name" value="DNA/RNA polymerases"/>
    <property type="match status" value="1"/>
</dbReference>
<feature type="compositionally biased region" description="Polar residues" evidence="1">
    <location>
        <begin position="185"/>
        <end position="207"/>
    </location>
</feature>
<dbReference type="PANTHER" id="PTHR33064">
    <property type="entry name" value="POL PROTEIN"/>
    <property type="match status" value="1"/>
</dbReference>
<proteinExistence type="predicted"/>
<dbReference type="PANTHER" id="PTHR33064:SF37">
    <property type="entry name" value="RIBONUCLEASE H"/>
    <property type="match status" value="1"/>
</dbReference>